<organism evidence="2 3">
    <name type="scientific">Solanum stoloniferum</name>
    <dbReference type="NCBI Taxonomy" id="62892"/>
    <lineage>
        <taxon>Eukaryota</taxon>
        <taxon>Viridiplantae</taxon>
        <taxon>Streptophyta</taxon>
        <taxon>Embryophyta</taxon>
        <taxon>Tracheophyta</taxon>
        <taxon>Spermatophyta</taxon>
        <taxon>Magnoliopsida</taxon>
        <taxon>eudicotyledons</taxon>
        <taxon>Gunneridae</taxon>
        <taxon>Pentapetalae</taxon>
        <taxon>asterids</taxon>
        <taxon>lamiids</taxon>
        <taxon>Solanales</taxon>
        <taxon>Solanaceae</taxon>
        <taxon>Solanoideae</taxon>
        <taxon>Solaneae</taxon>
        <taxon>Solanum</taxon>
    </lineage>
</organism>
<dbReference type="EMBL" id="JBJKTR010000009">
    <property type="protein sequence ID" value="KAL3358933.1"/>
    <property type="molecule type" value="Genomic_DNA"/>
</dbReference>
<dbReference type="EMBL" id="JBJKTR010000009">
    <property type="protein sequence ID" value="KAL3358936.1"/>
    <property type="molecule type" value="Genomic_DNA"/>
</dbReference>
<dbReference type="EMBL" id="JBJKTR010000009">
    <property type="protein sequence ID" value="KAL3358930.1"/>
    <property type="molecule type" value="Genomic_DNA"/>
</dbReference>
<dbReference type="EMBL" id="JBJKTR010000009">
    <property type="protein sequence ID" value="KAL3358937.1"/>
    <property type="molecule type" value="Genomic_DNA"/>
</dbReference>
<dbReference type="Proteomes" id="UP001627284">
    <property type="component" value="Unassembled WGS sequence"/>
</dbReference>
<evidence type="ECO:0000313" key="2">
    <source>
        <dbReference type="EMBL" id="KAL3358931.1"/>
    </source>
</evidence>
<dbReference type="AlphaFoldDB" id="A0ABD2TU41"/>
<protein>
    <submittedName>
        <fullName evidence="2">Uncharacterized protein</fullName>
    </submittedName>
</protein>
<evidence type="ECO:0000256" key="1">
    <source>
        <dbReference type="SAM" id="MobiDB-lite"/>
    </source>
</evidence>
<feature type="compositionally biased region" description="Polar residues" evidence="1">
    <location>
        <begin position="12"/>
        <end position="21"/>
    </location>
</feature>
<evidence type="ECO:0000313" key="3">
    <source>
        <dbReference type="Proteomes" id="UP001627284"/>
    </source>
</evidence>
<dbReference type="EMBL" id="JBJKTR010000009">
    <property type="protein sequence ID" value="KAL3358934.1"/>
    <property type="molecule type" value="Genomic_DNA"/>
</dbReference>
<sequence length="410" mass="46941">MNQSAVLKKKGSNPNKAQSPLKNLDVDMQYRLSAELVNTFKIKREHVANERNNKAKKEHVPISLKRKNSEDFIPQQGKSKLVGHKSVIQSSSREELSTSHMIVGKGQNKSRLFQSGESIQEKGFKPPMHNFRFQTSSKEGVTSSVHVIGTTLGNGEEQHDIQDLLSFKQVKKKLVVPATSVDQFLKKQEIHKEHDIDHDLPNKKQVKKKSLIPGTSLDQFQKQQGIVIGDERKQINHTIADVKYMPAPSIHEHNKGLDALEDQEEIGEDECAIDEEVDINCSTKGISKQKQVRGKTTCKNIHVRNLEEREEVTFDKGQAVGPTDKIVSKLTNFIETIARNPRFINLMYTSWHAVPKDIKKRMWEYINSKFLIPVEGKKWVMTGLCDAWRRHKQKIKERCFDKKIVLLRIC</sequence>
<feature type="region of interest" description="Disordered" evidence="1">
    <location>
        <begin position="1"/>
        <end position="23"/>
    </location>
</feature>
<dbReference type="PANTHER" id="PTHR33144">
    <property type="entry name" value="OS10G0409366 PROTEIN-RELATED"/>
    <property type="match status" value="1"/>
</dbReference>
<dbReference type="PANTHER" id="PTHR33144:SF16">
    <property type="entry name" value="OS02G0129000 PROTEIN"/>
    <property type="match status" value="1"/>
</dbReference>
<reference evidence="2 3" key="1">
    <citation type="submission" date="2024-05" db="EMBL/GenBank/DDBJ databases">
        <title>De novo assembly of an allotetraploid wild potato.</title>
        <authorList>
            <person name="Hosaka A.J."/>
        </authorList>
    </citation>
    <scope>NUCLEOTIDE SEQUENCE [LARGE SCALE GENOMIC DNA]</scope>
    <source>
        <tissue evidence="2">Young leaves</tissue>
    </source>
</reference>
<accession>A0ABD2TU41</accession>
<dbReference type="EMBL" id="JBJKTR010000009">
    <property type="protein sequence ID" value="KAL3358938.1"/>
    <property type="molecule type" value="Genomic_DNA"/>
</dbReference>
<keyword evidence="3" id="KW-1185">Reference proteome</keyword>
<name>A0ABD2TU41_9SOLN</name>
<dbReference type="EMBL" id="JBJKTR010000009">
    <property type="protein sequence ID" value="KAL3358935.1"/>
    <property type="molecule type" value="Genomic_DNA"/>
</dbReference>
<dbReference type="EMBL" id="JBJKTR010000009">
    <property type="protein sequence ID" value="KAL3358932.1"/>
    <property type="molecule type" value="Genomic_DNA"/>
</dbReference>
<proteinExistence type="predicted"/>
<comment type="caution">
    <text evidence="2">The sequence shown here is derived from an EMBL/GenBank/DDBJ whole genome shotgun (WGS) entry which is preliminary data.</text>
</comment>
<dbReference type="EMBL" id="JBJKTR010000009">
    <property type="protein sequence ID" value="KAL3358931.1"/>
    <property type="molecule type" value="Genomic_DNA"/>
</dbReference>
<gene>
    <name evidence="2" type="ORF">AABB24_015827</name>
</gene>